<accession>A0A015LGN7</accession>
<dbReference type="Proteomes" id="UP000022910">
    <property type="component" value="Unassembled WGS sequence"/>
</dbReference>
<sequence length="135" mass="15304">MRRVETWSVYENEQKAGDRHDVRGSAARLDSTGNREMTGCTKISNILYSFLDQLQPPRSGHGVRGPKPGENSTRVTWTAAPTRHTSRCIGQEREKNPRHLDAFLRMEKAFCLIQAHGNKSVKGREQHCLSGTCRR</sequence>
<evidence type="ECO:0000313" key="2">
    <source>
        <dbReference type="EMBL" id="EXX78839.1"/>
    </source>
</evidence>
<dbReference type="AlphaFoldDB" id="A0A015LGN7"/>
<name>A0A015LGN7_RHIIW</name>
<gene>
    <name evidence="2" type="ORF">RirG_011380</name>
</gene>
<comment type="caution">
    <text evidence="2">The sequence shown here is derived from an EMBL/GenBank/DDBJ whole genome shotgun (WGS) entry which is preliminary data.</text>
</comment>
<dbReference type="HOGENOM" id="CLU_1886873_0_0_1"/>
<keyword evidence="3" id="KW-1185">Reference proteome</keyword>
<reference evidence="2 3" key="1">
    <citation type="submission" date="2014-02" db="EMBL/GenBank/DDBJ databases">
        <title>Single nucleus genome sequencing reveals high similarity among nuclei of an endomycorrhizal fungus.</title>
        <authorList>
            <person name="Lin K."/>
            <person name="Geurts R."/>
            <person name="Zhang Z."/>
            <person name="Limpens E."/>
            <person name="Saunders D.G."/>
            <person name="Mu D."/>
            <person name="Pang E."/>
            <person name="Cao H."/>
            <person name="Cha H."/>
            <person name="Lin T."/>
            <person name="Zhou Q."/>
            <person name="Shang Y."/>
            <person name="Li Y."/>
            <person name="Ivanov S."/>
            <person name="Sharma T."/>
            <person name="Velzen R.V."/>
            <person name="Ruijter N.D."/>
            <person name="Aanen D.K."/>
            <person name="Win J."/>
            <person name="Kamoun S."/>
            <person name="Bisseling T."/>
            <person name="Huang S."/>
        </authorList>
    </citation>
    <scope>NUCLEOTIDE SEQUENCE [LARGE SCALE GENOMIC DNA]</scope>
    <source>
        <strain evidence="3">DAOM197198w</strain>
    </source>
</reference>
<feature type="compositionally biased region" description="Basic and acidic residues" evidence="1">
    <location>
        <begin position="14"/>
        <end position="23"/>
    </location>
</feature>
<organism evidence="2 3">
    <name type="scientific">Rhizophagus irregularis (strain DAOM 197198w)</name>
    <name type="common">Glomus intraradices</name>
    <dbReference type="NCBI Taxonomy" id="1432141"/>
    <lineage>
        <taxon>Eukaryota</taxon>
        <taxon>Fungi</taxon>
        <taxon>Fungi incertae sedis</taxon>
        <taxon>Mucoromycota</taxon>
        <taxon>Glomeromycotina</taxon>
        <taxon>Glomeromycetes</taxon>
        <taxon>Glomerales</taxon>
        <taxon>Glomeraceae</taxon>
        <taxon>Rhizophagus</taxon>
    </lineage>
</organism>
<protein>
    <submittedName>
        <fullName evidence="2">Uncharacterized protein</fullName>
    </submittedName>
</protein>
<evidence type="ECO:0000313" key="3">
    <source>
        <dbReference type="Proteomes" id="UP000022910"/>
    </source>
</evidence>
<proteinExistence type="predicted"/>
<evidence type="ECO:0000256" key="1">
    <source>
        <dbReference type="SAM" id="MobiDB-lite"/>
    </source>
</evidence>
<feature type="region of interest" description="Disordered" evidence="1">
    <location>
        <begin position="14"/>
        <end position="35"/>
    </location>
</feature>
<dbReference type="EMBL" id="JEMT01007723">
    <property type="protein sequence ID" value="EXX78839.1"/>
    <property type="molecule type" value="Genomic_DNA"/>
</dbReference>